<gene>
    <name evidence="1" type="ORF">RDWZM_004466</name>
</gene>
<proteinExistence type="predicted"/>
<accession>A0A9Q0RTJ4</accession>
<dbReference type="Proteomes" id="UP001142055">
    <property type="component" value="Chromosome 1"/>
</dbReference>
<protein>
    <submittedName>
        <fullName evidence="1">Uncharacterized protein</fullName>
    </submittedName>
</protein>
<keyword evidence="2" id="KW-1185">Reference proteome</keyword>
<name>A0A9Q0RTJ4_BLOTA</name>
<dbReference type="EMBL" id="JAPWDV010000001">
    <property type="protein sequence ID" value="KAJ6225921.1"/>
    <property type="molecule type" value="Genomic_DNA"/>
</dbReference>
<organism evidence="1 2">
    <name type="scientific">Blomia tropicalis</name>
    <name type="common">Mite</name>
    <dbReference type="NCBI Taxonomy" id="40697"/>
    <lineage>
        <taxon>Eukaryota</taxon>
        <taxon>Metazoa</taxon>
        <taxon>Ecdysozoa</taxon>
        <taxon>Arthropoda</taxon>
        <taxon>Chelicerata</taxon>
        <taxon>Arachnida</taxon>
        <taxon>Acari</taxon>
        <taxon>Acariformes</taxon>
        <taxon>Sarcoptiformes</taxon>
        <taxon>Astigmata</taxon>
        <taxon>Glycyphagoidea</taxon>
        <taxon>Echimyopodidae</taxon>
        <taxon>Blomia</taxon>
    </lineage>
</organism>
<reference evidence="1" key="1">
    <citation type="submission" date="2022-12" db="EMBL/GenBank/DDBJ databases">
        <title>Genome assemblies of Blomia tropicalis.</title>
        <authorList>
            <person name="Cui Y."/>
        </authorList>
    </citation>
    <scope>NUCLEOTIDE SEQUENCE</scope>
    <source>
        <tissue evidence="1">Adult mites</tissue>
    </source>
</reference>
<dbReference type="AlphaFoldDB" id="A0A9Q0RTJ4"/>
<evidence type="ECO:0000313" key="1">
    <source>
        <dbReference type="EMBL" id="KAJ6225921.1"/>
    </source>
</evidence>
<feature type="non-terminal residue" evidence="1">
    <location>
        <position position="1"/>
    </location>
</feature>
<comment type="caution">
    <text evidence="1">The sequence shown here is derived from an EMBL/GenBank/DDBJ whole genome shotgun (WGS) entry which is preliminary data.</text>
</comment>
<sequence>ISSINDRRHQSVWRDNSWSAAPSVRFGGKTKMIEHDQQAYSIGGRMWRPRRQRPRR</sequence>
<evidence type="ECO:0000313" key="2">
    <source>
        <dbReference type="Proteomes" id="UP001142055"/>
    </source>
</evidence>